<feature type="domain" description="Inner membrane protein YgaP-like transmembrane" evidence="2">
    <location>
        <begin position="9"/>
        <end position="42"/>
    </location>
</feature>
<dbReference type="OrthoDB" id="9804804at2"/>
<gene>
    <name evidence="3" type="ORF">B9Z37_03650</name>
</gene>
<dbReference type="AlphaFoldDB" id="A0A315EES6"/>
<evidence type="ECO:0000313" key="4">
    <source>
        <dbReference type="Proteomes" id="UP000250790"/>
    </source>
</evidence>
<feature type="transmembrane region" description="Helical" evidence="1">
    <location>
        <begin position="12"/>
        <end position="34"/>
    </location>
</feature>
<dbReference type="InterPro" id="IPR021309">
    <property type="entry name" value="YgaP-like_TM"/>
</dbReference>
<protein>
    <recommendedName>
        <fullName evidence="2">Inner membrane protein YgaP-like transmembrane domain-containing protein</fullName>
    </recommendedName>
</protein>
<keyword evidence="1" id="KW-0472">Membrane</keyword>
<comment type="caution">
    <text evidence="3">The sequence shown here is derived from an EMBL/GenBank/DDBJ whole genome shotgun (WGS) entry which is preliminary data.</text>
</comment>
<dbReference type="Pfam" id="PF11127">
    <property type="entry name" value="YgaP-like_TM"/>
    <property type="match status" value="1"/>
</dbReference>
<keyword evidence="1" id="KW-0812">Transmembrane</keyword>
<proteinExistence type="predicted"/>
<dbReference type="RefSeq" id="WP_108311640.1">
    <property type="nucleotide sequence ID" value="NZ_NESN01000001.1"/>
</dbReference>
<feature type="transmembrane region" description="Helical" evidence="1">
    <location>
        <begin position="54"/>
        <end position="74"/>
    </location>
</feature>
<evidence type="ECO:0000256" key="1">
    <source>
        <dbReference type="SAM" id="Phobius"/>
    </source>
</evidence>
<reference evidence="3 4" key="1">
    <citation type="submission" date="2017-04" db="EMBL/GenBank/DDBJ databases">
        <title>Unexpected and diverse lifestyles within the genus Limnohabitans.</title>
        <authorList>
            <person name="Kasalicky V."/>
            <person name="Mehrshad M."/>
            <person name="Andrei S.-A."/>
            <person name="Salcher M."/>
            <person name="Kratochvilova H."/>
            <person name="Simek K."/>
            <person name="Ghai R."/>
        </authorList>
    </citation>
    <scope>NUCLEOTIDE SEQUENCE [LARGE SCALE GENOMIC DNA]</scope>
    <source>
        <strain evidence="3 4">II-B4</strain>
    </source>
</reference>
<dbReference type="EMBL" id="NESN01000001">
    <property type="protein sequence ID" value="PUE55649.1"/>
    <property type="molecule type" value="Genomic_DNA"/>
</dbReference>
<keyword evidence="1" id="KW-1133">Transmembrane helix</keyword>
<organism evidence="3 4">
    <name type="scientific">Limnohabitans parvus II-B4</name>
    <dbReference type="NCBI Taxonomy" id="1293052"/>
    <lineage>
        <taxon>Bacteria</taxon>
        <taxon>Pseudomonadati</taxon>
        <taxon>Pseudomonadota</taxon>
        <taxon>Betaproteobacteria</taxon>
        <taxon>Burkholderiales</taxon>
        <taxon>Comamonadaceae</taxon>
        <taxon>Limnohabitans</taxon>
    </lineage>
</organism>
<name>A0A315EES6_9BURK</name>
<accession>A0A315EES6</accession>
<evidence type="ECO:0000259" key="2">
    <source>
        <dbReference type="Pfam" id="PF11127"/>
    </source>
</evidence>
<dbReference type="Proteomes" id="UP000250790">
    <property type="component" value="Unassembled WGS sequence"/>
</dbReference>
<evidence type="ECO:0000313" key="3">
    <source>
        <dbReference type="EMBL" id="PUE55649.1"/>
    </source>
</evidence>
<sequence length="276" mass="30707">MGLFLAFRAGQWAAYAGALVLVVTAGVQFCPLYRILGVGTAQLSGGKVRPIWRWLGWLALLALLVGGSYGSAFFSRKLFLEEFNAMNHFYKQTLFLTGKNERDSAVANWEKMVSGYAAFQRKYSAYQPHALRADRQLVTDLQQVAVIMAAVEPLVRDGDLHQAHLDLEKIRPVFQDIFKRNGFSMLAVALVDFHDAMELILDAANAKDAEKVKQLYPVLSEKFKPVELEANDAEIQAIRKNLDELLTLAQAGNLGALPAQADQLKSSFVKVYLKRG</sequence>
<keyword evidence="4" id="KW-1185">Reference proteome</keyword>